<dbReference type="InParanoid" id="J0D1M3"/>
<evidence type="ECO:0000313" key="2">
    <source>
        <dbReference type="EMBL" id="EJD39736.1"/>
    </source>
</evidence>
<name>J0D1M3_AURST</name>
<proteinExistence type="predicted"/>
<feature type="domain" description="F-box" evidence="1">
    <location>
        <begin position="13"/>
        <end position="54"/>
    </location>
</feature>
<evidence type="ECO:0000313" key="3">
    <source>
        <dbReference type="Proteomes" id="UP000006514"/>
    </source>
</evidence>
<dbReference type="OrthoDB" id="3046363at2759"/>
<keyword evidence="3" id="KW-1185">Reference proteome</keyword>
<dbReference type="Proteomes" id="UP000006514">
    <property type="component" value="Unassembled WGS sequence"/>
</dbReference>
<accession>J0D1M3</accession>
<dbReference type="SUPFAM" id="SSF81383">
    <property type="entry name" value="F-box domain"/>
    <property type="match status" value="1"/>
</dbReference>
<dbReference type="InterPro" id="IPR036047">
    <property type="entry name" value="F-box-like_dom_sf"/>
</dbReference>
<protein>
    <recommendedName>
        <fullName evidence="1">F-box domain-containing protein</fullName>
    </recommendedName>
</protein>
<dbReference type="KEGG" id="adl:AURDEDRAFT_187246"/>
<dbReference type="Gene3D" id="1.20.1280.50">
    <property type="match status" value="1"/>
</dbReference>
<reference evidence="3" key="1">
    <citation type="journal article" date="2012" name="Science">
        <title>The Paleozoic origin of enzymatic lignin decomposition reconstructed from 31 fungal genomes.</title>
        <authorList>
            <person name="Floudas D."/>
            <person name="Binder M."/>
            <person name="Riley R."/>
            <person name="Barry K."/>
            <person name="Blanchette R.A."/>
            <person name="Henrissat B."/>
            <person name="Martinez A.T."/>
            <person name="Otillar R."/>
            <person name="Spatafora J.W."/>
            <person name="Yadav J.S."/>
            <person name="Aerts A."/>
            <person name="Benoit I."/>
            <person name="Boyd A."/>
            <person name="Carlson A."/>
            <person name="Copeland A."/>
            <person name="Coutinho P.M."/>
            <person name="de Vries R.P."/>
            <person name="Ferreira P."/>
            <person name="Findley K."/>
            <person name="Foster B."/>
            <person name="Gaskell J."/>
            <person name="Glotzer D."/>
            <person name="Gorecki P."/>
            <person name="Heitman J."/>
            <person name="Hesse C."/>
            <person name="Hori C."/>
            <person name="Igarashi K."/>
            <person name="Jurgens J.A."/>
            <person name="Kallen N."/>
            <person name="Kersten P."/>
            <person name="Kohler A."/>
            <person name="Kuees U."/>
            <person name="Kumar T.K.A."/>
            <person name="Kuo A."/>
            <person name="LaButti K."/>
            <person name="Larrondo L.F."/>
            <person name="Lindquist E."/>
            <person name="Ling A."/>
            <person name="Lombard V."/>
            <person name="Lucas S."/>
            <person name="Lundell T."/>
            <person name="Martin R."/>
            <person name="McLaughlin D.J."/>
            <person name="Morgenstern I."/>
            <person name="Morin E."/>
            <person name="Murat C."/>
            <person name="Nagy L.G."/>
            <person name="Nolan M."/>
            <person name="Ohm R.A."/>
            <person name="Patyshakuliyeva A."/>
            <person name="Rokas A."/>
            <person name="Ruiz-Duenas F.J."/>
            <person name="Sabat G."/>
            <person name="Salamov A."/>
            <person name="Samejima M."/>
            <person name="Schmutz J."/>
            <person name="Slot J.C."/>
            <person name="St John F."/>
            <person name="Stenlid J."/>
            <person name="Sun H."/>
            <person name="Sun S."/>
            <person name="Syed K."/>
            <person name="Tsang A."/>
            <person name="Wiebenga A."/>
            <person name="Young D."/>
            <person name="Pisabarro A."/>
            <person name="Eastwood D.C."/>
            <person name="Martin F."/>
            <person name="Cullen D."/>
            <person name="Grigoriev I.V."/>
            <person name="Hibbett D.S."/>
        </authorList>
    </citation>
    <scope>NUCLEOTIDE SEQUENCE [LARGE SCALE GENOMIC DNA]</scope>
    <source>
        <strain evidence="3">TFB10046</strain>
    </source>
</reference>
<evidence type="ECO:0000259" key="1">
    <source>
        <dbReference type="Pfam" id="PF12937"/>
    </source>
</evidence>
<dbReference type="AlphaFoldDB" id="J0D1M3"/>
<sequence>MDHTHDPTSRLSPEMLAEFFEFLHLRDLISASHVSRTWRSSALAFPALWSRMHITWPTRSPEDVLNMALSRAGELPVDFEYGPCSRGPPEGLVVALGKLMPRFISFRWVYDPRILELTLAAPLLQEFSCDGGFRLLPGDFLGGSKGRLRTLRLTWTAFPLRCPALATVTYLRAGCPQFSEDLGFDRIFKLCPRLEFMRLRHVHTRPEGTIPAGPVPPSLRVVKLQSGVDTDLVQLFRASALVSVAHVQLKQPVAAPHNMSPFLAGALDLAVTFELPKKARIVANMPDASVRTLVLYEVDQVFKPAIFLAKILRDMTHRMTVRSLRIPLAVLVLLVAAELPWPGVLQLAVDIYEHDSDTQPFRFGEASRRFSWAPLDCLQSLSRSFPALTRLALSFHSEDAAASTVVSVRVDRALCMAENNDVDLTKNIGPDHAAFTHGVLVDLEVLRISVDVFHYLMENSEMPAVLRNLSLEIILKDGRAYRSACPKQRKALERISQLGGRFPALLWQRLEINMTRHTPRLHDVRTLLSRLARARLAKHPEINIRGVRRTYVDVAEVPAGLRVVFGPSSGQSGDALPIVLKSGW</sequence>
<dbReference type="EMBL" id="JH687810">
    <property type="protein sequence ID" value="EJD39736.1"/>
    <property type="molecule type" value="Genomic_DNA"/>
</dbReference>
<dbReference type="InterPro" id="IPR001810">
    <property type="entry name" value="F-box_dom"/>
</dbReference>
<organism evidence="2 3">
    <name type="scientific">Auricularia subglabra (strain TFB-10046 / SS5)</name>
    <name type="common">White-rot fungus</name>
    <name type="synonym">Auricularia delicata (strain TFB10046)</name>
    <dbReference type="NCBI Taxonomy" id="717982"/>
    <lineage>
        <taxon>Eukaryota</taxon>
        <taxon>Fungi</taxon>
        <taxon>Dikarya</taxon>
        <taxon>Basidiomycota</taxon>
        <taxon>Agaricomycotina</taxon>
        <taxon>Agaricomycetes</taxon>
        <taxon>Auriculariales</taxon>
        <taxon>Auriculariaceae</taxon>
        <taxon>Auricularia</taxon>
    </lineage>
</organism>
<gene>
    <name evidence="2" type="ORF">AURDEDRAFT_187246</name>
</gene>
<dbReference type="Pfam" id="PF12937">
    <property type="entry name" value="F-box-like"/>
    <property type="match status" value="1"/>
</dbReference>